<organism evidence="2">
    <name type="scientific">Tanacetum cinerariifolium</name>
    <name type="common">Dalmatian daisy</name>
    <name type="synonym">Chrysanthemum cinerariifolium</name>
    <dbReference type="NCBI Taxonomy" id="118510"/>
    <lineage>
        <taxon>Eukaryota</taxon>
        <taxon>Viridiplantae</taxon>
        <taxon>Streptophyta</taxon>
        <taxon>Embryophyta</taxon>
        <taxon>Tracheophyta</taxon>
        <taxon>Spermatophyta</taxon>
        <taxon>Magnoliopsida</taxon>
        <taxon>eudicotyledons</taxon>
        <taxon>Gunneridae</taxon>
        <taxon>Pentapetalae</taxon>
        <taxon>asterids</taxon>
        <taxon>campanulids</taxon>
        <taxon>Asterales</taxon>
        <taxon>Asteraceae</taxon>
        <taxon>Asteroideae</taxon>
        <taxon>Anthemideae</taxon>
        <taxon>Anthemidinae</taxon>
        <taxon>Tanacetum</taxon>
    </lineage>
</organism>
<dbReference type="EMBL" id="BKCJ010006392">
    <property type="protein sequence ID" value="GEU71913.1"/>
    <property type="molecule type" value="Genomic_DNA"/>
</dbReference>
<evidence type="ECO:0000256" key="1">
    <source>
        <dbReference type="SAM" id="MobiDB-lite"/>
    </source>
</evidence>
<dbReference type="AlphaFoldDB" id="A0A6L2MD35"/>
<sequence>METYMGKGMHNWDLRLNSNRVKLQKQLTVLCKKYAATILMSDCNVLKEQVKAHMEHASGSMLSDLQNGKRTGQDKTNGTLM</sequence>
<accession>A0A6L2MD35</accession>
<protein>
    <submittedName>
        <fullName evidence="2">Uncharacterized protein</fullName>
    </submittedName>
</protein>
<reference evidence="2" key="1">
    <citation type="journal article" date="2019" name="Sci. Rep.">
        <title>Draft genome of Tanacetum cinerariifolium, the natural source of mosquito coil.</title>
        <authorList>
            <person name="Yamashiro T."/>
            <person name="Shiraishi A."/>
            <person name="Satake H."/>
            <person name="Nakayama K."/>
        </authorList>
    </citation>
    <scope>NUCLEOTIDE SEQUENCE</scope>
</reference>
<evidence type="ECO:0000313" key="2">
    <source>
        <dbReference type="EMBL" id="GEU71913.1"/>
    </source>
</evidence>
<name>A0A6L2MD35_TANCI</name>
<feature type="region of interest" description="Disordered" evidence="1">
    <location>
        <begin position="57"/>
        <end position="81"/>
    </location>
</feature>
<feature type="compositionally biased region" description="Polar residues" evidence="1">
    <location>
        <begin position="60"/>
        <end position="81"/>
    </location>
</feature>
<gene>
    <name evidence="2" type="ORF">Tci_043891</name>
</gene>
<comment type="caution">
    <text evidence="2">The sequence shown here is derived from an EMBL/GenBank/DDBJ whole genome shotgun (WGS) entry which is preliminary data.</text>
</comment>
<proteinExistence type="predicted"/>